<dbReference type="Pfam" id="PF16486">
    <property type="entry name" value="ArgoN"/>
    <property type="match status" value="1"/>
</dbReference>
<evidence type="ECO:0000259" key="3">
    <source>
        <dbReference type="PROSITE" id="PS50822"/>
    </source>
</evidence>
<dbReference type="SUPFAM" id="SSF101690">
    <property type="entry name" value="PAZ domain"/>
    <property type="match status" value="1"/>
</dbReference>
<dbReference type="VEuPathDB" id="FungiDB:FUN_018118"/>
<dbReference type="EMBL" id="LLXI01000052">
    <property type="protein sequence ID" value="PKY39145.1"/>
    <property type="molecule type" value="Genomic_DNA"/>
</dbReference>
<dbReference type="Gene3D" id="3.30.420.10">
    <property type="entry name" value="Ribonuclease H-like superfamily/Ribonuclease H"/>
    <property type="match status" value="2"/>
</dbReference>
<reference evidence="4 5" key="1">
    <citation type="submission" date="2015-10" db="EMBL/GenBank/DDBJ databases">
        <title>Genome analyses suggest a sexual origin of heterokaryosis in a supposedly ancient asexual fungus.</title>
        <authorList>
            <person name="Ropars J."/>
            <person name="Sedzielewska K."/>
            <person name="Noel J."/>
            <person name="Charron P."/>
            <person name="Farinelli L."/>
            <person name="Marton T."/>
            <person name="Kruger M."/>
            <person name="Pelin A."/>
            <person name="Brachmann A."/>
            <person name="Corradi N."/>
        </authorList>
    </citation>
    <scope>NUCLEOTIDE SEQUENCE [LARGE SCALE GENOMIC DNA]</scope>
    <source>
        <strain evidence="4 5">A4</strain>
    </source>
</reference>
<dbReference type="Proteomes" id="UP000234323">
    <property type="component" value="Unassembled WGS sequence"/>
</dbReference>
<dbReference type="InterPro" id="IPR045246">
    <property type="entry name" value="Piwi_ago-like"/>
</dbReference>
<proteinExistence type="inferred from homology"/>
<dbReference type="VEuPathDB" id="FungiDB:RhiirA1_537696"/>
<dbReference type="InterPro" id="IPR032472">
    <property type="entry name" value="ArgoL2"/>
</dbReference>
<evidence type="ECO:0000256" key="1">
    <source>
        <dbReference type="RuleBase" id="RU361178"/>
    </source>
</evidence>
<name>A0A2I1FXN4_9GLOM</name>
<dbReference type="CDD" id="cd04657">
    <property type="entry name" value="Piwi_ago-like"/>
    <property type="match status" value="1"/>
</dbReference>
<dbReference type="InterPro" id="IPR036397">
    <property type="entry name" value="RNaseH_sf"/>
</dbReference>
<dbReference type="Gene3D" id="2.170.260.10">
    <property type="entry name" value="paz domain"/>
    <property type="match status" value="1"/>
</dbReference>
<organism evidence="4 5">
    <name type="scientific">Rhizophagus irregularis</name>
    <dbReference type="NCBI Taxonomy" id="588596"/>
    <lineage>
        <taxon>Eukaryota</taxon>
        <taxon>Fungi</taxon>
        <taxon>Fungi incertae sedis</taxon>
        <taxon>Mucoromycota</taxon>
        <taxon>Glomeromycotina</taxon>
        <taxon>Glomeromycetes</taxon>
        <taxon>Glomerales</taxon>
        <taxon>Glomeraceae</taxon>
        <taxon>Rhizophagus</taxon>
    </lineage>
</organism>
<dbReference type="Pfam" id="PF02170">
    <property type="entry name" value="PAZ"/>
    <property type="match status" value="1"/>
</dbReference>
<feature type="domain" description="Piwi" evidence="3">
    <location>
        <begin position="1"/>
        <end position="111"/>
    </location>
</feature>
<dbReference type="PROSITE" id="PS50821">
    <property type="entry name" value="PAZ"/>
    <property type="match status" value="1"/>
</dbReference>
<sequence>VQKRHHTRFFPINARDGDRTGNCPSGTVVDSTIVHPFEFDFYLQSHPNLQGTSRPTHYHVLLDENRFNADSLQTLTYNLCYNFARCTRAVFIVPPVYYACLASRRAKFHASFENWTDTSEGAGVASYAAVKAELLKTIIAEFVRRPDLGRVGHSIKVRTNYFEITDLPFPKIYHYDIVIIPEVSPTSKTSNRRIIQEAENSFSGVKAVFDGHRNVYAVRPFPFGDAHNLEVTMPENDMNNVGIILPRVYKVIIRKVAEIDMREINRFLNGDCSISSNILTGIMALNVLIHHKPSKEHIKVGRIFYTNQGSQLLDGGMESTVEDLWRIHDRDRTKLEKCLKNLKIFVVLRFSRHRFRISKLTNTSASSTTLEVNGQQIDIATYFFNTYGRRLQYPFLPCVVVRNETYLPIEICNVVEGQRYMRKLNERQMADMIEFTCQPPQIRTYTINQGIEILNYRQNEYMYQFGFQISNDMVITQARVLPTPTLYYHPASKEDTFIPKDGLWNLKNKKVATGATLGSWACAVFGNAGMNIPNRNPPIQHCNPQGGIENSLKQVWVRAGNSAKSKPQLILCILPNTGAPLYAEIKRVGDTVIGVATQCIQGKHMFSAKKQYCANVCLKTNVKLGGMNSFIDPSQMPFIAQRPIIIMGASVIHPAPGEQNTGRSSIAAVTASVDAKAFRYFAAIRIQHGKQVVIDDLAEIIKELLKTFYQTCGRKPERILFYRDGISENQFLIVRENVIKAINAACKSLDEKYKPTITFVVVQKRHHTRFFPIDTRRDGDRTGNCPSGTVVDTTVVHPFEFDFYLLSHPSLQGISRPAHYHVLYDENGFNADSLQTLTYNLCFNFARCTRAVSIVPPVYYARLVCRRARFHVSGENRSNRDILEGIGSASYAVVKSELLNFMYFA</sequence>
<evidence type="ECO:0000313" key="4">
    <source>
        <dbReference type="EMBL" id="PKY39145.1"/>
    </source>
</evidence>
<dbReference type="SMART" id="SM00949">
    <property type="entry name" value="PAZ"/>
    <property type="match status" value="1"/>
</dbReference>
<evidence type="ECO:0000313" key="5">
    <source>
        <dbReference type="Proteomes" id="UP000234323"/>
    </source>
</evidence>
<comment type="similarity">
    <text evidence="1">Belongs to the argonaute family.</text>
</comment>
<dbReference type="Pfam" id="PF02171">
    <property type="entry name" value="Piwi"/>
    <property type="match status" value="2"/>
</dbReference>
<gene>
    <name evidence="4" type="ORF">RhiirA4_452298</name>
</gene>
<accession>A0A2I1FXN4</accession>
<dbReference type="SMART" id="SM00950">
    <property type="entry name" value="Piwi"/>
    <property type="match status" value="1"/>
</dbReference>
<feature type="non-terminal residue" evidence="4">
    <location>
        <position position="1"/>
    </location>
</feature>
<feature type="domain" description="PAZ" evidence="2">
    <location>
        <begin position="319"/>
        <end position="416"/>
    </location>
</feature>
<dbReference type="PANTHER" id="PTHR22891">
    <property type="entry name" value="EUKARYOTIC TRANSLATION INITIATION FACTOR 2C"/>
    <property type="match status" value="1"/>
</dbReference>
<dbReference type="Pfam" id="PF16488">
    <property type="entry name" value="ArgoL2"/>
    <property type="match status" value="1"/>
</dbReference>
<dbReference type="InterPro" id="IPR036085">
    <property type="entry name" value="PAZ_dom_sf"/>
</dbReference>
<feature type="domain" description="Piwi" evidence="3">
    <location>
        <begin position="569"/>
        <end position="873"/>
    </location>
</feature>
<dbReference type="AlphaFoldDB" id="A0A2I1FXN4"/>
<dbReference type="CDD" id="cd02846">
    <property type="entry name" value="PAZ_argonaute_like"/>
    <property type="match status" value="1"/>
</dbReference>
<dbReference type="VEuPathDB" id="FungiDB:RhiirFUN_019524"/>
<dbReference type="InterPro" id="IPR003165">
    <property type="entry name" value="Piwi"/>
</dbReference>
<evidence type="ECO:0000259" key="2">
    <source>
        <dbReference type="PROSITE" id="PS50821"/>
    </source>
</evidence>
<dbReference type="InterPro" id="IPR012337">
    <property type="entry name" value="RNaseH-like_sf"/>
</dbReference>
<protein>
    <submittedName>
        <fullName evidence="4">Piwi-domain-containing protein</fullName>
    </submittedName>
</protein>
<dbReference type="SUPFAM" id="SSF53098">
    <property type="entry name" value="Ribonuclease H-like"/>
    <property type="match status" value="2"/>
</dbReference>
<comment type="caution">
    <text evidence="4">The sequence shown here is derived from an EMBL/GenBank/DDBJ whole genome shotgun (WGS) entry which is preliminary data.</text>
</comment>
<dbReference type="VEuPathDB" id="FungiDB:RhiirA1_524223"/>
<dbReference type="VEuPathDB" id="FungiDB:RhiirFUN_023789"/>
<dbReference type="PROSITE" id="PS50822">
    <property type="entry name" value="PIWI"/>
    <property type="match status" value="2"/>
</dbReference>
<dbReference type="GO" id="GO:0003723">
    <property type="term" value="F:RNA binding"/>
    <property type="evidence" value="ECO:0007669"/>
    <property type="project" value="InterPro"/>
</dbReference>
<keyword evidence="5" id="KW-1185">Reference proteome</keyword>
<dbReference type="InterPro" id="IPR032474">
    <property type="entry name" value="Argonaute_N"/>
</dbReference>
<dbReference type="InterPro" id="IPR003100">
    <property type="entry name" value="PAZ_dom"/>
</dbReference>
<dbReference type="Gene3D" id="3.40.50.2300">
    <property type="match status" value="2"/>
</dbReference>